<evidence type="ECO:0000256" key="1">
    <source>
        <dbReference type="SAM" id="MobiDB-lite"/>
    </source>
</evidence>
<dbReference type="STRING" id="356660.SAMN05444336_101741"/>
<reference evidence="2 3" key="1">
    <citation type="submission" date="2016-10" db="EMBL/GenBank/DDBJ databases">
        <authorList>
            <person name="de Groot N.N."/>
        </authorList>
    </citation>
    <scope>NUCLEOTIDE SEQUENCE [LARGE SCALE GENOMIC DNA]</scope>
    <source>
        <strain evidence="2 3">DSM 17890</strain>
    </source>
</reference>
<dbReference type="EMBL" id="FNMZ01000001">
    <property type="protein sequence ID" value="SDW34048.1"/>
    <property type="molecule type" value="Genomic_DNA"/>
</dbReference>
<feature type="region of interest" description="Disordered" evidence="1">
    <location>
        <begin position="51"/>
        <end position="73"/>
    </location>
</feature>
<accession>A0A1H2SR40</accession>
<proteinExistence type="predicted"/>
<protein>
    <submittedName>
        <fullName evidence="2">Uncharacterized protein</fullName>
    </submittedName>
</protein>
<evidence type="ECO:0000313" key="3">
    <source>
        <dbReference type="Proteomes" id="UP000199118"/>
    </source>
</evidence>
<organism evidence="2 3">
    <name type="scientific">Albimonas donghaensis</name>
    <dbReference type="NCBI Taxonomy" id="356660"/>
    <lineage>
        <taxon>Bacteria</taxon>
        <taxon>Pseudomonadati</taxon>
        <taxon>Pseudomonadota</taxon>
        <taxon>Alphaproteobacteria</taxon>
        <taxon>Rhodobacterales</taxon>
        <taxon>Paracoccaceae</taxon>
        <taxon>Albimonas</taxon>
    </lineage>
</organism>
<dbReference type="AlphaFoldDB" id="A0A1H2SR40"/>
<sequence length="148" mass="15577">MTRLARIIRAARSARCRCLSSGFSAFALPSLMLLSLAGLSLAGPGMAAESGADRIASPPPISPRSAGDPVFTPPPAKDGYAYPDCFCVNKGGERTPMGGSACIEIGSTRYTARCGMSLNNPAWRKLRDGCDPGPGVLLFERFERLKPG</sequence>
<dbReference type="Proteomes" id="UP000199118">
    <property type="component" value="Unassembled WGS sequence"/>
</dbReference>
<evidence type="ECO:0000313" key="2">
    <source>
        <dbReference type="EMBL" id="SDW34048.1"/>
    </source>
</evidence>
<gene>
    <name evidence="2" type="ORF">SAMN05444336_101741</name>
</gene>
<keyword evidence="3" id="KW-1185">Reference proteome</keyword>
<name>A0A1H2SR40_9RHOB</name>